<dbReference type="InterPro" id="IPR026057">
    <property type="entry name" value="TBL_C"/>
</dbReference>
<sequence length="267" mass="30643">MWSHASRICERRWRGGDGGEMRHGGANVVAEARMSRRGKDEEPHEFRNGLAFDAAAFVAAVRGKHVAFVGDSMVRSQAEELVCLLSSSSFPYRLVHNRDPHQPGARKSRRWAFPSHNVTVSCSWYWAPFLARAERWVTDTDTMDVAVISTGHWFLDRAIYYNGSDVLRNFNHTRIKKERSLKRRPRRGGCKERRGDDDESTTVKVLDVTKLATVRPDGHPGVYVRRDPYTRGVPERVQSDCLHFFMPGPVDTFNEILQRHLTERHTV</sequence>
<dbReference type="Proteomes" id="UP001054889">
    <property type="component" value="Unassembled WGS sequence"/>
</dbReference>
<accession>A0AAV5F2U6</accession>
<feature type="region of interest" description="Disordered" evidence="2">
    <location>
        <begin position="178"/>
        <end position="199"/>
    </location>
</feature>
<reference evidence="4" key="1">
    <citation type="journal article" date="2018" name="DNA Res.">
        <title>Multiple hybrid de novo genome assembly of finger millet, an orphan allotetraploid crop.</title>
        <authorList>
            <person name="Hatakeyama M."/>
            <person name="Aluri S."/>
            <person name="Balachadran M.T."/>
            <person name="Sivarajan S.R."/>
            <person name="Patrignani A."/>
            <person name="Gruter S."/>
            <person name="Poveda L."/>
            <person name="Shimizu-Inatsugi R."/>
            <person name="Baeten J."/>
            <person name="Francoijs K.J."/>
            <person name="Nataraja K.N."/>
            <person name="Reddy Y.A.N."/>
            <person name="Phadnis S."/>
            <person name="Ravikumar R.L."/>
            <person name="Schlapbach R."/>
            <person name="Sreeman S.M."/>
            <person name="Shimizu K.K."/>
        </authorList>
    </citation>
    <scope>NUCLEOTIDE SEQUENCE</scope>
</reference>
<evidence type="ECO:0000313" key="5">
    <source>
        <dbReference type="Proteomes" id="UP001054889"/>
    </source>
</evidence>
<dbReference type="Pfam" id="PF13839">
    <property type="entry name" value="PC-Esterase"/>
    <property type="match status" value="2"/>
</dbReference>
<dbReference type="GO" id="GO:0005794">
    <property type="term" value="C:Golgi apparatus"/>
    <property type="evidence" value="ECO:0007669"/>
    <property type="project" value="TreeGrafter"/>
</dbReference>
<comment type="similarity">
    <text evidence="1">Belongs to the PC-esterase family. TBL subfamily.</text>
</comment>
<organism evidence="4 5">
    <name type="scientific">Eleusine coracana subsp. coracana</name>
    <dbReference type="NCBI Taxonomy" id="191504"/>
    <lineage>
        <taxon>Eukaryota</taxon>
        <taxon>Viridiplantae</taxon>
        <taxon>Streptophyta</taxon>
        <taxon>Embryophyta</taxon>
        <taxon>Tracheophyta</taxon>
        <taxon>Spermatophyta</taxon>
        <taxon>Magnoliopsida</taxon>
        <taxon>Liliopsida</taxon>
        <taxon>Poales</taxon>
        <taxon>Poaceae</taxon>
        <taxon>PACMAD clade</taxon>
        <taxon>Chloridoideae</taxon>
        <taxon>Cynodonteae</taxon>
        <taxon>Eleusininae</taxon>
        <taxon>Eleusine</taxon>
    </lineage>
</organism>
<evidence type="ECO:0000256" key="2">
    <source>
        <dbReference type="SAM" id="MobiDB-lite"/>
    </source>
</evidence>
<name>A0AAV5F2U6_ELECO</name>
<protein>
    <recommendedName>
        <fullName evidence="3">Trichome birefringence-like C-terminal domain-containing protein</fullName>
    </recommendedName>
</protein>
<feature type="domain" description="Trichome birefringence-like C-terminal" evidence="3">
    <location>
        <begin position="51"/>
        <end position="134"/>
    </location>
</feature>
<dbReference type="PANTHER" id="PTHR32285:SF243">
    <property type="entry name" value="OS06G0235000 PROTEIN"/>
    <property type="match status" value="1"/>
</dbReference>
<comment type="caution">
    <text evidence="4">The sequence shown here is derived from an EMBL/GenBank/DDBJ whole genome shotgun (WGS) entry which is preliminary data.</text>
</comment>
<feature type="compositionally biased region" description="Basic residues" evidence="2">
    <location>
        <begin position="178"/>
        <end position="188"/>
    </location>
</feature>
<dbReference type="GO" id="GO:0016413">
    <property type="term" value="F:O-acetyltransferase activity"/>
    <property type="evidence" value="ECO:0007669"/>
    <property type="project" value="InterPro"/>
</dbReference>
<proteinExistence type="inferred from homology"/>
<evidence type="ECO:0000256" key="1">
    <source>
        <dbReference type="ARBA" id="ARBA00007727"/>
    </source>
</evidence>
<dbReference type="EMBL" id="BQKI01000081">
    <property type="protein sequence ID" value="GJN29193.1"/>
    <property type="molecule type" value="Genomic_DNA"/>
</dbReference>
<feature type="domain" description="Trichome birefringence-like C-terminal" evidence="3">
    <location>
        <begin position="197"/>
        <end position="258"/>
    </location>
</feature>
<gene>
    <name evidence="4" type="primary">gb17390</name>
    <name evidence="4" type="ORF">PR202_gb17390</name>
</gene>
<evidence type="ECO:0000313" key="4">
    <source>
        <dbReference type="EMBL" id="GJN29193.1"/>
    </source>
</evidence>
<dbReference type="AlphaFoldDB" id="A0AAV5F2U6"/>
<dbReference type="InterPro" id="IPR029962">
    <property type="entry name" value="TBL"/>
</dbReference>
<dbReference type="PANTHER" id="PTHR32285">
    <property type="entry name" value="PROTEIN TRICHOME BIREFRINGENCE-LIKE 9-RELATED"/>
    <property type="match status" value="1"/>
</dbReference>
<reference evidence="4" key="2">
    <citation type="submission" date="2021-12" db="EMBL/GenBank/DDBJ databases">
        <title>Resequencing data analysis of finger millet.</title>
        <authorList>
            <person name="Hatakeyama M."/>
            <person name="Aluri S."/>
            <person name="Balachadran M.T."/>
            <person name="Sivarajan S.R."/>
            <person name="Poveda L."/>
            <person name="Shimizu-Inatsugi R."/>
            <person name="Schlapbach R."/>
            <person name="Sreeman S.M."/>
            <person name="Shimizu K.K."/>
        </authorList>
    </citation>
    <scope>NUCLEOTIDE SEQUENCE</scope>
</reference>
<keyword evidence="5" id="KW-1185">Reference proteome</keyword>
<evidence type="ECO:0000259" key="3">
    <source>
        <dbReference type="Pfam" id="PF13839"/>
    </source>
</evidence>